<dbReference type="OrthoDB" id="3696090at2"/>
<dbReference type="PANTHER" id="PTHR33164">
    <property type="entry name" value="TRANSCRIPTIONAL REGULATOR, MARR FAMILY"/>
    <property type="match status" value="1"/>
</dbReference>
<evidence type="ECO:0000313" key="4">
    <source>
        <dbReference type="Proteomes" id="UP000237846"/>
    </source>
</evidence>
<sequence length="177" mass="19351">MPDDERAQLLRGIEALTHAIATRSIPRMLEPLLATELTVQQVKVLTVIVTAPDATSGAELATMFQVSMASMSKLVDRLVAQGLAERSTDHRDQRVRRVRPTRRGRAVVRQLIGARPELGGDILAGLTTEELGALEQGLRAVSRELRRLAPRSARREAPEPGDDEKETRAQTSADASD</sequence>
<dbReference type="EMBL" id="PVZC01000007">
    <property type="protein sequence ID" value="PRX96593.1"/>
    <property type="molecule type" value="Genomic_DNA"/>
</dbReference>
<keyword evidence="4" id="KW-1185">Reference proteome</keyword>
<evidence type="ECO:0000256" key="1">
    <source>
        <dbReference type="SAM" id="MobiDB-lite"/>
    </source>
</evidence>
<dbReference type="InterPro" id="IPR036388">
    <property type="entry name" value="WH-like_DNA-bd_sf"/>
</dbReference>
<keyword evidence="3" id="KW-0238">DNA-binding</keyword>
<dbReference type="SMART" id="SM00347">
    <property type="entry name" value="HTH_MARR"/>
    <property type="match status" value="1"/>
</dbReference>
<dbReference type="RefSeq" id="WP_106249915.1">
    <property type="nucleotide sequence ID" value="NZ_PVZC01000007.1"/>
</dbReference>
<evidence type="ECO:0000313" key="3">
    <source>
        <dbReference type="EMBL" id="PRX96593.1"/>
    </source>
</evidence>
<dbReference type="Gene3D" id="1.10.10.10">
    <property type="entry name" value="Winged helix-like DNA-binding domain superfamily/Winged helix DNA-binding domain"/>
    <property type="match status" value="1"/>
</dbReference>
<dbReference type="AlphaFoldDB" id="A0A2T0PYI1"/>
<gene>
    <name evidence="3" type="ORF">CLV72_107116</name>
</gene>
<dbReference type="PROSITE" id="PS50995">
    <property type="entry name" value="HTH_MARR_2"/>
    <property type="match status" value="1"/>
</dbReference>
<dbReference type="Proteomes" id="UP000237846">
    <property type="component" value="Unassembled WGS sequence"/>
</dbReference>
<dbReference type="SUPFAM" id="SSF46785">
    <property type="entry name" value="Winged helix' DNA-binding domain"/>
    <property type="match status" value="1"/>
</dbReference>
<feature type="domain" description="HTH marR-type" evidence="2">
    <location>
        <begin position="6"/>
        <end position="143"/>
    </location>
</feature>
<protein>
    <submittedName>
        <fullName evidence="3">DNA-binding MarR family transcriptional regulator</fullName>
    </submittedName>
</protein>
<feature type="compositionally biased region" description="Basic and acidic residues" evidence="1">
    <location>
        <begin position="147"/>
        <end position="158"/>
    </location>
</feature>
<proteinExistence type="predicted"/>
<evidence type="ECO:0000259" key="2">
    <source>
        <dbReference type="PROSITE" id="PS50995"/>
    </source>
</evidence>
<feature type="region of interest" description="Disordered" evidence="1">
    <location>
        <begin position="147"/>
        <end position="177"/>
    </location>
</feature>
<reference evidence="3 4" key="1">
    <citation type="submission" date="2018-03" db="EMBL/GenBank/DDBJ databases">
        <title>Genomic Encyclopedia of Archaeal and Bacterial Type Strains, Phase II (KMG-II): from individual species to whole genera.</title>
        <authorList>
            <person name="Goeker M."/>
        </authorList>
    </citation>
    <scope>NUCLEOTIDE SEQUENCE [LARGE SCALE GENOMIC DNA]</scope>
    <source>
        <strain evidence="3 4">DSM 45601</strain>
    </source>
</reference>
<dbReference type="InterPro" id="IPR000835">
    <property type="entry name" value="HTH_MarR-typ"/>
</dbReference>
<dbReference type="Pfam" id="PF12802">
    <property type="entry name" value="MarR_2"/>
    <property type="match status" value="1"/>
</dbReference>
<name>A0A2T0PYI1_9ACTN</name>
<dbReference type="PANTHER" id="PTHR33164:SF43">
    <property type="entry name" value="HTH-TYPE TRANSCRIPTIONAL REPRESSOR YETL"/>
    <property type="match status" value="1"/>
</dbReference>
<dbReference type="InterPro" id="IPR036390">
    <property type="entry name" value="WH_DNA-bd_sf"/>
</dbReference>
<dbReference type="GO" id="GO:0003700">
    <property type="term" value="F:DNA-binding transcription factor activity"/>
    <property type="evidence" value="ECO:0007669"/>
    <property type="project" value="InterPro"/>
</dbReference>
<comment type="caution">
    <text evidence="3">The sequence shown here is derived from an EMBL/GenBank/DDBJ whole genome shotgun (WGS) entry which is preliminary data.</text>
</comment>
<dbReference type="PRINTS" id="PR00598">
    <property type="entry name" value="HTHMARR"/>
</dbReference>
<dbReference type="GO" id="GO:0006950">
    <property type="term" value="P:response to stress"/>
    <property type="evidence" value="ECO:0007669"/>
    <property type="project" value="TreeGrafter"/>
</dbReference>
<dbReference type="InterPro" id="IPR039422">
    <property type="entry name" value="MarR/SlyA-like"/>
</dbReference>
<accession>A0A2T0PYI1</accession>
<dbReference type="GO" id="GO:0003677">
    <property type="term" value="F:DNA binding"/>
    <property type="evidence" value="ECO:0007669"/>
    <property type="project" value="UniProtKB-KW"/>
</dbReference>
<organism evidence="3 4">
    <name type="scientific">Allonocardiopsis opalescens</name>
    <dbReference type="NCBI Taxonomy" id="1144618"/>
    <lineage>
        <taxon>Bacteria</taxon>
        <taxon>Bacillati</taxon>
        <taxon>Actinomycetota</taxon>
        <taxon>Actinomycetes</taxon>
        <taxon>Streptosporangiales</taxon>
        <taxon>Allonocardiopsis</taxon>
    </lineage>
</organism>